<dbReference type="AlphaFoldDB" id="A0AAE0XMJ6"/>
<keyword evidence="2" id="KW-1185">Reference proteome</keyword>
<protein>
    <submittedName>
        <fullName evidence="1">Uncharacterized protein</fullName>
    </submittedName>
</protein>
<sequence length="115" mass="12606">MLATSKFNILKESLPSSPDNESLRADRLSPSACHRGWPLTPLDPRITDTARSNNQLIHSRRKAGCGYRHLANLQATGLEPGLDRDTLLTCGAHWSSVEASSTNTHLQGVEMKLNT</sequence>
<organism evidence="1 2">
    <name type="scientific">Elysia crispata</name>
    <name type="common">lettuce slug</name>
    <dbReference type="NCBI Taxonomy" id="231223"/>
    <lineage>
        <taxon>Eukaryota</taxon>
        <taxon>Metazoa</taxon>
        <taxon>Spiralia</taxon>
        <taxon>Lophotrochozoa</taxon>
        <taxon>Mollusca</taxon>
        <taxon>Gastropoda</taxon>
        <taxon>Heterobranchia</taxon>
        <taxon>Euthyneura</taxon>
        <taxon>Panpulmonata</taxon>
        <taxon>Sacoglossa</taxon>
        <taxon>Placobranchoidea</taxon>
        <taxon>Plakobranchidae</taxon>
        <taxon>Elysia</taxon>
    </lineage>
</organism>
<evidence type="ECO:0000313" key="2">
    <source>
        <dbReference type="Proteomes" id="UP001283361"/>
    </source>
</evidence>
<accession>A0AAE0XMJ6</accession>
<proteinExistence type="predicted"/>
<dbReference type="Proteomes" id="UP001283361">
    <property type="component" value="Unassembled WGS sequence"/>
</dbReference>
<comment type="caution">
    <text evidence="1">The sequence shown here is derived from an EMBL/GenBank/DDBJ whole genome shotgun (WGS) entry which is preliminary data.</text>
</comment>
<gene>
    <name evidence="1" type="ORF">RRG08_016873</name>
</gene>
<dbReference type="EMBL" id="JAWDGP010008031">
    <property type="protein sequence ID" value="KAK3696824.1"/>
    <property type="molecule type" value="Genomic_DNA"/>
</dbReference>
<name>A0AAE0XMJ6_9GAST</name>
<reference evidence="1" key="1">
    <citation type="journal article" date="2023" name="G3 (Bethesda)">
        <title>A reference genome for the long-term kleptoplast-retaining sea slug Elysia crispata morphotype clarki.</title>
        <authorList>
            <person name="Eastman K.E."/>
            <person name="Pendleton A.L."/>
            <person name="Shaikh M.A."/>
            <person name="Suttiyut T."/>
            <person name="Ogas R."/>
            <person name="Tomko P."/>
            <person name="Gavelis G."/>
            <person name="Widhalm J.R."/>
            <person name="Wisecaver J.H."/>
        </authorList>
    </citation>
    <scope>NUCLEOTIDE SEQUENCE</scope>
    <source>
        <strain evidence="1">ECLA1</strain>
    </source>
</reference>
<evidence type="ECO:0000313" key="1">
    <source>
        <dbReference type="EMBL" id="KAK3696824.1"/>
    </source>
</evidence>